<feature type="compositionally biased region" description="Polar residues" evidence="1">
    <location>
        <begin position="1"/>
        <end position="19"/>
    </location>
</feature>
<dbReference type="EMBL" id="JABELD010000076">
    <property type="protein sequence ID" value="MBU2739220.1"/>
    <property type="molecule type" value="Genomic_DNA"/>
</dbReference>
<comment type="caution">
    <text evidence="3">The sequence shown here is derived from an EMBL/GenBank/DDBJ whole genome shotgun (WGS) entry which is preliminary data.</text>
</comment>
<evidence type="ECO:0000259" key="2">
    <source>
        <dbReference type="Pfam" id="PF10593"/>
    </source>
</evidence>
<evidence type="ECO:0000313" key="4">
    <source>
        <dbReference type="Proteomes" id="UP001197028"/>
    </source>
</evidence>
<feature type="domain" description="Putative endonuclease Z1" evidence="2">
    <location>
        <begin position="306"/>
        <end position="519"/>
    </location>
</feature>
<proteinExistence type="predicted"/>
<evidence type="ECO:0000313" key="3">
    <source>
        <dbReference type="EMBL" id="MBU2739220.1"/>
    </source>
</evidence>
<reference evidence="3 4" key="1">
    <citation type="journal article" date="2021" name="ISME J.">
        <title>Genomic evolution of the class Acidithiobacillia: deep-branching Proteobacteria living in extreme acidic conditions.</title>
        <authorList>
            <person name="Moya-Beltran A."/>
            <person name="Beard S."/>
            <person name="Rojas-Villalobos C."/>
            <person name="Issotta F."/>
            <person name="Gallardo Y."/>
            <person name="Ulloa R."/>
            <person name="Giaveno A."/>
            <person name="Degli Esposti M."/>
            <person name="Johnson D.B."/>
            <person name="Quatrini R."/>
        </authorList>
    </citation>
    <scope>NUCLEOTIDE SEQUENCE [LARGE SCALE GENOMIC DNA]</scope>
    <source>
        <strain evidence="3 4">ATCC 19703</strain>
    </source>
</reference>
<dbReference type="Pfam" id="PF10593">
    <property type="entry name" value="Z1"/>
    <property type="match status" value="1"/>
</dbReference>
<dbReference type="Proteomes" id="UP001197028">
    <property type="component" value="Unassembled WGS sequence"/>
</dbReference>
<dbReference type="InterPro" id="IPR018310">
    <property type="entry name" value="Put_endonuclease_Z1-dom"/>
</dbReference>
<sequence length="741" mass="83186">MPNVSAVITSLDPQHQPGANWSPHIGEEAQELVARKLLHESQEARAAVLSSAASILSKSVDPRDGTGSETGLVVGYVQSGKTLSFTTVMALARDNGFQLIIVVAGTSKLLLKQSTDRLRKDLRIEEIEGSLRWKLYTNPLYNETNRRHIQQTFGEWRDPDVAQSERATVLIMVMKQHGWLRKLVGLLQSLDLSGVPTLIIDDEADQASLNTLVRQQRQSTTYQRLLDVRDAIPHHTFLQYTATPQAPLLINIIDALSPSFVEVLEPGTGYVGGHDFFAGDMPFIRVIDLEDISTDDNPLDGPPEPLREALRTFLLGVAAGLVEGQSGRNPRRSMLVHPSQRTDSHAEYWRWISEMFDEWQRVLELPDGDVDKQELLDEFQQDHTDLATTVDNLPAFDELARRLPRAFRKTKIEQVNARGGVTPEIDWSQSYGWILVGGQSMDRGFTVEGLTVTYMPRGPGMGNADTVQQRGRFFGYKQRYLGFCRIYLEQEVLNAFIDYVAHEEDIRQQLQEVQRSGQHLSAWKRAFVLSPDLQACRRNVIHNNYARGNYSDQWFYPAIAEAPDEVLEANRRTTAQFLAGLELEVDPDLADREPAQRHKVCRGLSLAQVVSDLVVPFRVTGAADSRNLVGAMLQLSKALDNDDEHCTVYQMSPEYARSRTIDANGEINNIFQGATRLASGGYSYPGDAAFHDGDTVTIQFHTLQLRRNDAVVVENVPVIAIWIPRRLAVDWVSQHQGEQDA</sequence>
<evidence type="ECO:0000256" key="1">
    <source>
        <dbReference type="SAM" id="MobiDB-lite"/>
    </source>
</evidence>
<protein>
    <submittedName>
        <fullName evidence="3">Alpha-1,4 polygalactosaminidase</fullName>
    </submittedName>
</protein>
<name>A0ABS5ZRU5_9PROT</name>
<organism evidence="3 4">
    <name type="scientific">Acidithiobacillus concretivorus</name>
    <dbReference type="NCBI Taxonomy" id="3063952"/>
    <lineage>
        <taxon>Bacteria</taxon>
        <taxon>Pseudomonadati</taxon>
        <taxon>Pseudomonadota</taxon>
        <taxon>Acidithiobacillia</taxon>
        <taxon>Acidithiobacillales</taxon>
        <taxon>Acidithiobacillaceae</taxon>
        <taxon>Acidithiobacillus</taxon>
    </lineage>
</organism>
<gene>
    <name evidence="3" type="ORF">HJG40_10575</name>
</gene>
<dbReference type="SUPFAM" id="SSF52540">
    <property type="entry name" value="P-loop containing nucleoside triphosphate hydrolases"/>
    <property type="match status" value="1"/>
</dbReference>
<dbReference type="RefSeq" id="WP_215864149.1">
    <property type="nucleotide sequence ID" value="NZ_JABELD010000076.1"/>
</dbReference>
<keyword evidence="4" id="KW-1185">Reference proteome</keyword>
<accession>A0ABS5ZRU5</accession>
<feature type="region of interest" description="Disordered" evidence="1">
    <location>
        <begin position="1"/>
        <end position="23"/>
    </location>
</feature>
<dbReference type="InterPro" id="IPR027417">
    <property type="entry name" value="P-loop_NTPase"/>
</dbReference>